<evidence type="ECO:0000313" key="9">
    <source>
        <dbReference type="EnsemblPlants" id="AES68104"/>
    </source>
</evidence>
<dbReference type="PaxDb" id="3880-AES68104"/>
<accession>G7IUS5</accession>
<evidence type="ECO:0000256" key="3">
    <source>
        <dbReference type="ARBA" id="ARBA00022771"/>
    </source>
</evidence>
<dbReference type="PROSITE" id="PS50103">
    <property type="entry name" value="ZF_C3H1"/>
    <property type="match status" value="2"/>
</dbReference>
<reference evidence="8 10" key="2">
    <citation type="journal article" date="2014" name="BMC Genomics">
        <title>An improved genome release (version Mt4.0) for the model legume Medicago truncatula.</title>
        <authorList>
            <person name="Tang H."/>
            <person name="Krishnakumar V."/>
            <person name="Bidwell S."/>
            <person name="Rosen B."/>
            <person name="Chan A."/>
            <person name="Zhou S."/>
            <person name="Gentzbittel L."/>
            <person name="Childs K.L."/>
            <person name="Yandell M."/>
            <person name="Gundlach H."/>
            <person name="Mayer K.F."/>
            <person name="Schwartz D.C."/>
            <person name="Town C.D."/>
        </authorList>
    </citation>
    <scope>GENOME REANNOTATION</scope>
    <source>
        <strain evidence="9 10">cv. Jemalong A17</strain>
    </source>
</reference>
<evidence type="ECO:0000256" key="2">
    <source>
        <dbReference type="ARBA" id="ARBA00022737"/>
    </source>
</evidence>
<keyword evidence="1 5" id="KW-0479">Metal-binding</keyword>
<feature type="region of interest" description="Disordered" evidence="6">
    <location>
        <begin position="116"/>
        <end position="142"/>
    </location>
</feature>
<evidence type="ECO:0000256" key="6">
    <source>
        <dbReference type="SAM" id="MobiDB-lite"/>
    </source>
</evidence>
<evidence type="ECO:0000313" key="8">
    <source>
        <dbReference type="EMBL" id="AES68104.1"/>
    </source>
</evidence>
<gene>
    <name evidence="9" type="primary">11433075</name>
    <name evidence="8" type="ordered locus">MTR_2g103290</name>
</gene>
<dbReference type="InterPro" id="IPR036855">
    <property type="entry name" value="Znf_CCCH_sf"/>
</dbReference>
<feature type="zinc finger region" description="C3H1-type" evidence="5">
    <location>
        <begin position="13"/>
        <end position="41"/>
    </location>
</feature>
<organism evidence="8 10">
    <name type="scientific">Medicago truncatula</name>
    <name type="common">Barrel medic</name>
    <name type="synonym">Medicago tribuloides</name>
    <dbReference type="NCBI Taxonomy" id="3880"/>
    <lineage>
        <taxon>Eukaryota</taxon>
        <taxon>Viridiplantae</taxon>
        <taxon>Streptophyta</taxon>
        <taxon>Embryophyta</taxon>
        <taxon>Tracheophyta</taxon>
        <taxon>Spermatophyta</taxon>
        <taxon>Magnoliopsida</taxon>
        <taxon>eudicotyledons</taxon>
        <taxon>Gunneridae</taxon>
        <taxon>Pentapetalae</taxon>
        <taxon>rosids</taxon>
        <taxon>fabids</taxon>
        <taxon>Fabales</taxon>
        <taxon>Fabaceae</taxon>
        <taxon>Papilionoideae</taxon>
        <taxon>50 kb inversion clade</taxon>
        <taxon>NPAAA clade</taxon>
        <taxon>Hologalegina</taxon>
        <taxon>IRL clade</taxon>
        <taxon>Trifolieae</taxon>
        <taxon>Medicago</taxon>
    </lineage>
</organism>
<dbReference type="HOGENOM" id="CLU_1573433_0_0_1"/>
<keyword evidence="10" id="KW-1185">Reference proteome</keyword>
<feature type="zinc finger region" description="C3H1-type" evidence="5">
    <location>
        <begin position="46"/>
        <end position="74"/>
    </location>
</feature>
<dbReference type="KEGG" id="mtr:11433075"/>
<sequence length="181" mass="20368">MDSEAETSQTHMRIKTQLCRRFMQGTCPLVAPQCNYAHGYHDLRTATGPRLCRMFMHTRHCSYGNNCRFLHATPPLPLHHVHPQQQQHENINFSFPQPQPGIMQNTECRIMQTSAAATTNGHSSAQNNTTQSQTFSSTPARNTSAITVATTSLHKNGPYAGKSLSDINTMQRVIRLYADWI</sequence>
<proteinExistence type="predicted"/>
<dbReference type="EMBL" id="CM001218">
    <property type="protein sequence ID" value="AES68104.1"/>
    <property type="molecule type" value="Genomic_DNA"/>
</dbReference>
<keyword evidence="3 5" id="KW-0863">Zinc-finger</keyword>
<dbReference type="SMART" id="SM00356">
    <property type="entry name" value="ZnF_C3H1"/>
    <property type="match status" value="2"/>
</dbReference>
<dbReference type="STRING" id="3880.G7IUS5"/>
<dbReference type="InterPro" id="IPR045877">
    <property type="entry name" value="ZFP36-like"/>
</dbReference>
<evidence type="ECO:0000259" key="7">
    <source>
        <dbReference type="PROSITE" id="PS50103"/>
    </source>
</evidence>
<dbReference type="GO" id="GO:0008270">
    <property type="term" value="F:zinc ion binding"/>
    <property type="evidence" value="ECO:0007669"/>
    <property type="project" value="UniProtKB-KW"/>
</dbReference>
<dbReference type="SUPFAM" id="SSF90229">
    <property type="entry name" value="CCCH zinc finger"/>
    <property type="match status" value="2"/>
</dbReference>
<dbReference type="Pfam" id="PF00642">
    <property type="entry name" value="zf-CCCH"/>
    <property type="match status" value="2"/>
</dbReference>
<dbReference type="PANTHER" id="PTHR12547">
    <property type="entry name" value="CCCH ZINC FINGER/TIS11-RELATED"/>
    <property type="match status" value="1"/>
</dbReference>
<dbReference type="Proteomes" id="UP000002051">
    <property type="component" value="Chromosome 2"/>
</dbReference>
<reference evidence="9" key="3">
    <citation type="submission" date="2015-04" db="UniProtKB">
        <authorList>
            <consortium name="EnsemblPlants"/>
        </authorList>
    </citation>
    <scope>IDENTIFICATION</scope>
    <source>
        <strain evidence="9">cv. Jemalong A17</strain>
    </source>
</reference>
<protein>
    <submittedName>
        <fullName evidence="8">Zinc finger C-x8-C-x5-C-x3-H type family protein</fullName>
    </submittedName>
</protein>
<dbReference type="InterPro" id="IPR000571">
    <property type="entry name" value="Znf_CCCH"/>
</dbReference>
<keyword evidence="4 5" id="KW-0862">Zinc</keyword>
<dbReference type="AlphaFoldDB" id="G7IUS5"/>
<feature type="domain" description="C3H1-type" evidence="7">
    <location>
        <begin position="13"/>
        <end position="41"/>
    </location>
</feature>
<dbReference type="EnsemblPlants" id="AES68104">
    <property type="protein sequence ID" value="AES68104"/>
    <property type="gene ID" value="MTR_2g103290"/>
</dbReference>
<evidence type="ECO:0000256" key="1">
    <source>
        <dbReference type="ARBA" id="ARBA00022723"/>
    </source>
</evidence>
<dbReference type="GO" id="GO:0003729">
    <property type="term" value="F:mRNA binding"/>
    <property type="evidence" value="ECO:0007669"/>
    <property type="project" value="InterPro"/>
</dbReference>
<feature type="compositionally biased region" description="Low complexity" evidence="6">
    <location>
        <begin position="123"/>
        <end position="138"/>
    </location>
</feature>
<evidence type="ECO:0000256" key="4">
    <source>
        <dbReference type="ARBA" id="ARBA00022833"/>
    </source>
</evidence>
<evidence type="ECO:0000313" key="10">
    <source>
        <dbReference type="Proteomes" id="UP000002051"/>
    </source>
</evidence>
<dbReference type="eggNOG" id="ENOG502SZ4Y">
    <property type="taxonomic scope" value="Eukaryota"/>
</dbReference>
<keyword evidence="2" id="KW-0677">Repeat</keyword>
<name>G7IUS5_MEDTR</name>
<dbReference type="Gene3D" id="4.10.1000.10">
    <property type="entry name" value="Zinc finger, CCCH-type"/>
    <property type="match status" value="2"/>
</dbReference>
<feature type="domain" description="C3H1-type" evidence="7">
    <location>
        <begin position="46"/>
        <end position="74"/>
    </location>
</feature>
<dbReference type="OrthoDB" id="410307at2759"/>
<evidence type="ECO:0000256" key="5">
    <source>
        <dbReference type="PROSITE-ProRule" id="PRU00723"/>
    </source>
</evidence>
<reference evidence="8 10" key="1">
    <citation type="journal article" date="2011" name="Nature">
        <title>The Medicago genome provides insight into the evolution of rhizobial symbioses.</title>
        <authorList>
            <person name="Young N.D."/>
            <person name="Debelle F."/>
            <person name="Oldroyd G.E."/>
            <person name="Geurts R."/>
            <person name="Cannon S.B."/>
            <person name="Udvardi M.K."/>
            <person name="Benedito V.A."/>
            <person name="Mayer K.F."/>
            <person name="Gouzy J."/>
            <person name="Schoof H."/>
            <person name="Van de Peer Y."/>
            <person name="Proost S."/>
            <person name="Cook D.R."/>
            <person name="Meyers B.C."/>
            <person name="Spannagl M."/>
            <person name="Cheung F."/>
            <person name="De Mita S."/>
            <person name="Krishnakumar V."/>
            <person name="Gundlach H."/>
            <person name="Zhou S."/>
            <person name="Mudge J."/>
            <person name="Bharti A.K."/>
            <person name="Murray J.D."/>
            <person name="Naoumkina M.A."/>
            <person name="Rosen B."/>
            <person name="Silverstein K.A."/>
            <person name="Tang H."/>
            <person name="Rombauts S."/>
            <person name="Zhao P.X."/>
            <person name="Zhou P."/>
            <person name="Barbe V."/>
            <person name="Bardou P."/>
            <person name="Bechner M."/>
            <person name="Bellec A."/>
            <person name="Berger A."/>
            <person name="Berges H."/>
            <person name="Bidwell S."/>
            <person name="Bisseling T."/>
            <person name="Choisne N."/>
            <person name="Couloux A."/>
            <person name="Denny R."/>
            <person name="Deshpande S."/>
            <person name="Dai X."/>
            <person name="Doyle J.J."/>
            <person name="Dudez A.M."/>
            <person name="Farmer A.D."/>
            <person name="Fouteau S."/>
            <person name="Franken C."/>
            <person name="Gibelin C."/>
            <person name="Gish J."/>
            <person name="Goldstein S."/>
            <person name="Gonzalez A.J."/>
            <person name="Green P.J."/>
            <person name="Hallab A."/>
            <person name="Hartog M."/>
            <person name="Hua A."/>
            <person name="Humphray S.J."/>
            <person name="Jeong D.H."/>
            <person name="Jing Y."/>
            <person name="Jocker A."/>
            <person name="Kenton S.M."/>
            <person name="Kim D.J."/>
            <person name="Klee K."/>
            <person name="Lai H."/>
            <person name="Lang C."/>
            <person name="Lin S."/>
            <person name="Macmil S.L."/>
            <person name="Magdelenat G."/>
            <person name="Matthews L."/>
            <person name="McCorrison J."/>
            <person name="Monaghan E.L."/>
            <person name="Mun J.H."/>
            <person name="Najar F.Z."/>
            <person name="Nicholson C."/>
            <person name="Noirot C."/>
            <person name="O'Bleness M."/>
            <person name="Paule C.R."/>
            <person name="Poulain J."/>
            <person name="Prion F."/>
            <person name="Qin B."/>
            <person name="Qu C."/>
            <person name="Retzel E.F."/>
            <person name="Riddle C."/>
            <person name="Sallet E."/>
            <person name="Samain S."/>
            <person name="Samson N."/>
            <person name="Sanders I."/>
            <person name="Saurat O."/>
            <person name="Scarpelli C."/>
            <person name="Schiex T."/>
            <person name="Segurens B."/>
            <person name="Severin A.J."/>
            <person name="Sherrier D.J."/>
            <person name="Shi R."/>
            <person name="Sims S."/>
            <person name="Singer S.R."/>
            <person name="Sinharoy S."/>
            <person name="Sterck L."/>
            <person name="Viollet A."/>
            <person name="Wang B.B."/>
            <person name="Wang K."/>
            <person name="Wang M."/>
            <person name="Wang X."/>
            <person name="Warfsmann J."/>
            <person name="Weissenbach J."/>
            <person name="White D.D."/>
            <person name="White J.D."/>
            <person name="Wiley G.B."/>
            <person name="Wincker P."/>
            <person name="Xing Y."/>
            <person name="Yang L."/>
            <person name="Yao Z."/>
            <person name="Ying F."/>
            <person name="Zhai J."/>
            <person name="Zhou L."/>
            <person name="Zuber A."/>
            <person name="Denarie J."/>
            <person name="Dixon R.A."/>
            <person name="May G.D."/>
            <person name="Schwartz D.C."/>
            <person name="Rogers J."/>
            <person name="Quetier F."/>
            <person name="Town C.D."/>
            <person name="Roe B.A."/>
        </authorList>
    </citation>
    <scope>NUCLEOTIDE SEQUENCE [LARGE SCALE GENOMIC DNA]</scope>
    <source>
        <strain evidence="8">A17</strain>
        <strain evidence="9 10">cv. Jemalong A17</strain>
    </source>
</reference>
<dbReference type="OMA" id="GRTCRYL"/>
<dbReference type="PANTHER" id="PTHR12547:SF156">
    <property type="entry name" value="ZINC FINGER CCCH DOMAIN-CONTAINING PROTEIN 12"/>
    <property type="match status" value="1"/>
</dbReference>